<comment type="caution">
    <text evidence="2">The sequence shown here is derived from an EMBL/GenBank/DDBJ whole genome shotgun (WGS) entry which is preliminary data.</text>
</comment>
<dbReference type="RefSeq" id="WP_152727783.1">
    <property type="nucleotide sequence ID" value="NZ_JAABOZ010000001.1"/>
</dbReference>
<dbReference type="Proteomes" id="UP000470470">
    <property type="component" value="Unassembled WGS sequence"/>
</dbReference>
<feature type="region of interest" description="Disordered" evidence="1">
    <location>
        <begin position="56"/>
        <end position="82"/>
    </location>
</feature>
<accession>A0A7K3WDT1</accession>
<proteinExistence type="predicted"/>
<feature type="compositionally biased region" description="Low complexity" evidence="1">
    <location>
        <begin position="56"/>
        <end position="67"/>
    </location>
</feature>
<name>A0A7K3WDT1_9ACTN</name>
<sequence length="216" mass="22268">MSARPSPTRRARAYGLAIGAAVLLSGCELPDVSMSPMQTPSSASASPTATAAAPSRAVVAATAAPTAQEPVRPPGDLDTGSITHQLAAGDRSLVIDYWTTQDPTTWAAADTKIIQLSAHIEGGDDDIPIDVTRFVATSDDGVTRSVALEDKGSFALAPPFSYSTALTLTPSAATASSLTLYVQFDLLVATTAKGTSSYRQTVLDTLTLPLVQETAS</sequence>
<dbReference type="PROSITE" id="PS51257">
    <property type="entry name" value="PROKAR_LIPOPROTEIN"/>
    <property type="match status" value="1"/>
</dbReference>
<evidence type="ECO:0000313" key="3">
    <source>
        <dbReference type="Proteomes" id="UP000470470"/>
    </source>
</evidence>
<reference evidence="2 3" key="1">
    <citation type="submission" date="2020-02" db="EMBL/GenBank/DDBJ databases">
        <title>The whole genome sequence of CPCC 205119.</title>
        <authorList>
            <person name="Jiang Z."/>
        </authorList>
    </citation>
    <scope>NUCLEOTIDE SEQUENCE [LARGE SCALE GENOMIC DNA]</scope>
    <source>
        <strain evidence="2 3">CPCC 205119</strain>
    </source>
</reference>
<evidence type="ECO:0000313" key="2">
    <source>
        <dbReference type="EMBL" id="NEL54527.1"/>
    </source>
</evidence>
<organism evidence="2 3">
    <name type="scientific">Goekera deserti</name>
    <dbReference type="NCBI Taxonomy" id="2497753"/>
    <lineage>
        <taxon>Bacteria</taxon>
        <taxon>Bacillati</taxon>
        <taxon>Actinomycetota</taxon>
        <taxon>Actinomycetes</taxon>
        <taxon>Geodermatophilales</taxon>
        <taxon>Geodermatophilaceae</taxon>
        <taxon>Goekera</taxon>
    </lineage>
</organism>
<keyword evidence="3" id="KW-1185">Reference proteome</keyword>
<protein>
    <submittedName>
        <fullName evidence="2">Uncharacterized protein</fullName>
    </submittedName>
</protein>
<gene>
    <name evidence="2" type="ORF">G1H19_10995</name>
</gene>
<dbReference type="EMBL" id="JAAGWK010000015">
    <property type="protein sequence ID" value="NEL54527.1"/>
    <property type="molecule type" value="Genomic_DNA"/>
</dbReference>
<evidence type="ECO:0000256" key="1">
    <source>
        <dbReference type="SAM" id="MobiDB-lite"/>
    </source>
</evidence>
<dbReference type="AlphaFoldDB" id="A0A7K3WDT1"/>